<dbReference type="AlphaFoldDB" id="A0A1H8NFI3"/>
<accession>A0A1H8NFI3</accession>
<dbReference type="STRING" id="933059.SAMN04488103_1195"/>
<organism evidence="1 2">
    <name type="scientific">Gemmobacter aquatilis</name>
    <dbReference type="NCBI Taxonomy" id="933059"/>
    <lineage>
        <taxon>Bacteria</taxon>
        <taxon>Pseudomonadati</taxon>
        <taxon>Pseudomonadota</taxon>
        <taxon>Alphaproteobacteria</taxon>
        <taxon>Rhodobacterales</taxon>
        <taxon>Paracoccaceae</taxon>
        <taxon>Gemmobacter</taxon>
    </lineage>
</organism>
<keyword evidence="2" id="KW-1185">Reference proteome</keyword>
<gene>
    <name evidence="1" type="ORF">SAMN04488103_1195</name>
</gene>
<dbReference type="Proteomes" id="UP000198761">
    <property type="component" value="Unassembled WGS sequence"/>
</dbReference>
<proteinExistence type="predicted"/>
<dbReference type="RefSeq" id="WP_091303645.1">
    <property type="nucleotide sequence ID" value="NZ_FOCE01000019.1"/>
</dbReference>
<name>A0A1H8NFI3_9RHOB</name>
<evidence type="ECO:0000313" key="2">
    <source>
        <dbReference type="Proteomes" id="UP000198761"/>
    </source>
</evidence>
<protein>
    <submittedName>
        <fullName evidence="1">Uncharacterized protein</fullName>
    </submittedName>
</protein>
<sequence>MRDESSGILEARVWVKDASGSALIGERFRKQDGLLTMTWHVDPKSILGVMWVEEVNGNGGNASAS</sequence>
<dbReference type="EMBL" id="FOCE01000019">
    <property type="protein sequence ID" value="SEO28326.1"/>
    <property type="molecule type" value="Genomic_DNA"/>
</dbReference>
<evidence type="ECO:0000313" key="1">
    <source>
        <dbReference type="EMBL" id="SEO28326.1"/>
    </source>
</evidence>
<reference evidence="1 2" key="1">
    <citation type="submission" date="2016-10" db="EMBL/GenBank/DDBJ databases">
        <authorList>
            <person name="de Groot N.N."/>
        </authorList>
    </citation>
    <scope>NUCLEOTIDE SEQUENCE [LARGE SCALE GENOMIC DNA]</scope>
    <source>
        <strain evidence="1 2">DSM 3857</strain>
    </source>
</reference>